<name>A0ABS4M607_9ACTN</name>
<organism evidence="3 4">
    <name type="scientific">Streptomyces griseochromogenes</name>
    <dbReference type="NCBI Taxonomy" id="68214"/>
    <lineage>
        <taxon>Bacteria</taxon>
        <taxon>Bacillati</taxon>
        <taxon>Actinomycetota</taxon>
        <taxon>Actinomycetes</taxon>
        <taxon>Kitasatosporales</taxon>
        <taxon>Streptomycetaceae</taxon>
        <taxon>Streptomyces</taxon>
    </lineage>
</organism>
<dbReference type="InterPro" id="IPR029039">
    <property type="entry name" value="Flavoprotein-like_sf"/>
</dbReference>
<dbReference type="EMBL" id="JAGGLP010000026">
    <property type="protein sequence ID" value="MBP2055106.1"/>
    <property type="molecule type" value="Genomic_DNA"/>
</dbReference>
<dbReference type="SUPFAM" id="SSF52218">
    <property type="entry name" value="Flavoproteins"/>
    <property type="match status" value="1"/>
</dbReference>
<evidence type="ECO:0000313" key="4">
    <source>
        <dbReference type="Proteomes" id="UP001519309"/>
    </source>
</evidence>
<gene>
    <name evidence="3" type="ORF">J2Z21_008119</name>
</gene>
<dbReference type="PROSITE" id="PS50902">
    <property type="entry name" value="FLAVODOXIN_LIKE"/>
    <property type="match status" value="1"/>
</dbReference>
<evidence type="ECO:0000256" key="1">
    <source>
        <dbReference type="SAM" id="MobiDB-lite"/>
    </source>
</evidence>
<sequence length="95" mass="10005">MNLSVDSALVVDGGLPPVPQAGCDGWAGRDFPTTGSSEEPMTVNDVDREHDAPMATVTVVYHSVHGHTRVLAEHLADGARLVPGAWMLSSSAARR</sequence>
<evidence type="ECO:0000259" key="2">
    <source>
        <dbReference type="PROSITE" id="PS50902"/>
    </source>
</evidence>
<evidence type="ECO:0000313" key="3">
    <source>
        <dbReference type="EMBL" id="MBP2055106.1"/>
    </source>
</evidence>
<comment type="caution">
    <text evidence="3">The sequence shown here is derived from an EMBL/GenBank/DDBJ whole genome shotgun (WGS) entry which is preliminary data.</text>
</comment>
<reference evidence="3 4" key="1">
    <citation type="submission" date="2021-03" db="EMBL/GenBank/DDBJ databases">
        <title>Genomic Encyclopedia of Type Strains, Phase IV (KMG-IV): sequencing the most valuable type-strain genomes for metagenomic binning, comparative biology and taxonomic classification.</title>
        <authorList>
            <person name="Goeker M."/>
        </authorList>
    </citation>
    <scope>NUCLEOTIDE SEQUENCE [LARGE SCALE GENOMIC DNA]</scope>
    <source>
        <strain evidence="3 4">DSM 40499</strain>
    </source>
</reference>
<dbReference type="InterPro" id="IPR008254">
    <property type="entry name" value="Flavodoxin/NO_synth"/>
</dbReference>
<protein>
    <recommendedName>
        <fullName evidence="2">Flavodoxin-like domain-containing protein</fullName>
    </recommendedName>
</protein>
<accession>A0ABS4M607</accession>
<feature type="domain" description="Flavodoxin-like" evidence="2">
    <location>
        <begin position="57"/>
        <end position="95"/>
    </location>
</feature>
<dbReference type="Gene3D" id="3.40.50.360">
    <property type="match status" value="1"/>
</dbReference>
<dbReference type="Proteomes" id="UP001519309">
    <property type="component" value="Unassembled WGS sequence"/>
</dbReference>
<dbReference type="RefSeq" id="WP_209508376.1">
    <property type="nucleotide sequence ID" value="NZ_JAGGLP010000026.1"/>
</dbReference>
<proteinExistence type="predicted"/>
<feature type="region of interest" description="Disordered" evidence="1">
    <location>
        <begin position="21"/>
        <end position="41"/>
    </location>
</feature>
<keyword evidence="4" id="KW-1185">Reference proteome</keyword>